<dbReference type="AlphaFoldDB" id="A0A2U0TIV3"/>
<keyword evidence="2" id="KW-1185">Reference proteome</keyword>
<reference evidence="1 2" key="1">
    <citation type="submission" date="2018-05" db="EMBL/GenBank/DDBJ databases">
        <title>Genomic Encyclopedia of Type Strains, Phase IV (KMG-IV): sequencing the most valuable type-strain genomes for metagenomic binning, comparative biology and taxonomic classification.</title>
        <authorList>
            <person name="Goeker M."/>
        </authorList>
    </citation>
    <scope>NUCLEOTIDE SEQUENCE [LARGE SCALE GENOMIC DNA]</scope>
    <source>
        <strain evidence="1 2">DSM 100333</strain>
    </source>
</reference>
<evidence type="ECO:0000313" key="1">
    <source>
        <dbReference type="EMBL" id="PVX43536.1"/>
    </source>
</evidence>
<protein>
    <recommendedName>
        <fullName evidence="3">Transcriptional regulator</fullName>
    </recommendedName>
</protein>
<proteinExistence type="predicted"/>
<accession>A0A2U0TIV3</accession>
<gene>
    <name evidence="1" type="ORF">C7379_1453</name>
</gene>
<dbReference type="OrthoDB" id="1452891at2"/>
<comment type="caution">
    <text evidence="1">The sequence shown here is derived from an EMBL/GenBank/DDBJ whole genome shotgun (WGS) entry which is preliminary data.</text>
</comment>
<dbReference type="EMBL" id="QENY01000045">
    <property type="protein sequence ID" value="PVX43536.1"/>
    <property type="molecule type" value="Genomic_DNA"/>
</dbReference>
<evidence type="ECO:0008006" key="3">
    <source>
        <dbReference type="Google" id="ProtNLM"/>
    </source>
</evidence>
<evidence type="ECO:0000313" key="2">
    <source>
        <dbReference type="Proteomes" id="UP000245870"/>
    </source>
</evidence>
<name>A0A2U0TIV3_9BACT</name>
<dbReference type="Proteomes" id="UP000245870">
    <property type="component" value="Unassembled WGS sequence"/>
</dbReference>
<sequence>MKIGDLVHISPDLTMKDDWVDGRIIDIKDNPFVGVVVSAKTDNGVIFFGREELFKPA</sequence>
<organism evidence="1 2">
    <name type="scientific">Hallella colorans</name>
    <dbReference type="NCBI Taxonomy" id="1703337"/>
    <lineage>
        <taxon>Bacteria</taxon>
        <taxon>Pseudomonadati</taxon>
        <taxon>Bacteroidota</taxon>
        <taxon>Bacteroidia</taxon>
        <taxon>Bacteroidales</taxon>
        <taxon>Prevotellaceae</taxon>
        <taxon>Hallella</taxon>
    </lineage>
</organism>